<accession>A0A137NV80</accession>
<comment type="cofactor">
    <cofactor evidence="4">
        <name>Mg(2+)</name>
        <dbReference type="ChEBI" id="CHEBI:18420"/>
    </cofactor>
</comment>
<comment type="cofactor">
    <cofactor evidence="3">
        <name>Co(2+)</name>
        <dbReference type="ChEBI" id="CHEBI:48828"/>
    </cofactor>
</comment>
<gene>
    <name evidence="13" type="ORF">CONCODRAFT_80447</name>
</gene>
<evidence type="ECO:0000256" key="2">
    <source>
        <dbReference type="ARBA" id="ARBA00001936"/>
    </source>
</evidence>
<dbReference type="SUPFAM" id="SSF109604">
    <property type="entry name" value="HD-domain/PDEase-like"/>
    <property type="match status" value="1"/>
</dbReference>
<dbReference type="OMA" id="PFFHMLE"/>
<evidence type="ECO:0000256" key="10">
    <source>
        <dbReference type="ARBA" id="ARBA00022801"/>
    </source>
</evidence>
<evidence type="ECO:0000313" key="14">
    <source>
        <dbReference type="Proteomes" id="UP000070444"/>
    </source>
</evidence>
<keyword evidence="14" id="KW-1185">Reference proteome</keyword>
<keyword evidence="11" id="KW-0460">Magnesium</keyword>
<dbReference type="GO" id="GO:0046872">
    <property type="term" value="F:metal ion binding"/>
    <property type="evidence" value="ECO:0007669"/>
    <property type="project" value="UniProtKB-KW"/>
</dbReference>
<evidence type="ECO:0000256" key="8">
    <source>
        <dbReference type="ARBA" id="ARBA00012964"/>
    </source>
</evidence>
<sequence>MTETNCYTNASTANCGPSVNLNTKPNSTSSTQASANLWSNPIKLLSFFNQIEQLKKIKRTGWIENHVQNPESIADHMHRMGIMAMMIEDHTIDRDRCIKIAIVHDLAEAIVGDIAPSAGISKEEKQQLEMDAMHTFINNLENSLPIQNIFQLWKEYEDNITPEARLVKDLDKFEMLVQAFEYEKADDKLNLQDFFDTTQSKVIHPQVQCWLTELLIQRDVFLKSKDEEGMQ</sequence>
<dbReference type="GO" id="GO:0002953">
    <property type="term" value="F:5'-deoxynucleotidase activity"/>
    <property type="evidence" value="ECO:0007669"/>
    <property type="project" value="UniProtKB-EC"/>
</dbReference>
<evidence type="ECO:0000256" key="4">
    <source>
        <dbReference type="ARBA" id="ARBA00001946"/>
    </source>
</evidence>
<dbReference type="EMBL" id="KQ964706">
    <property type="protein sequence ID" value="KXN66598.1"/>
    <property type="molecule type" value="Genomic_DNA"/>
</dbReference>
<comment type="catalytic activity">
    <reaction evidence="1">
        <text>a 2'-deoxyribonucleoside 5'-phosphate + H2O = a 2'-deoxyribonucleoside + phosphate</text>
        <dbReference type="Rhea" id="RHEA:36167"/>
        <dbReference type="ChEBI" id="CHEBI:15377"/>
        <dbReference type="ChEBI" id="CHEBI:18274"/>
        <dbReference type="ChEBI" id="CHEBI:43474"/>
        <dbReference type="ChEBI" id="CHEBI:65317"/>
        <dbReference type="EC" id="3.1.3.89"/>
    </reaction>
</comment>
<dbReference type="AlphaFoldDB" id="A0A137NV80"/>
<dbReference type="InterPro" id="IPR003607">
    <property type="entry name" value="HD/PDEase_dom"/>
</dbReference>
<organism evidence="13 14">
    <name type="scientific">Conidiobolus coronatus (strain ATCC 28846 / CBS 209.66 / NRRL 28638)</name>
    <name type="common">Delacroixia coronata</name>
    <dbReference type="NCBI Taxonomy" id="796925"/>
    <lineage>
        <taxon>Eukaryota</taxon>
        <taxon>Fungi</taxon>
        <taxon>Fungi incertae sedis</taxon>
        <taxon>Zoopagomycota</taxon>
        <taxon>Entomophthoromycotina</taxon>
        <taxon>Entomophthoromycetes</taxon>
        <taxon>Entomophthorales</taxon>
        <taxon>Ancylistaceae</taxon>
        <taxon>Conidiobolus</taxon>
    </lineage>
</organism>
<evidence type="ECO:0000256" key="7">
    <source>
        <dbReference type="ARBA" id="ARBA00011738"/>
    </source>
</evidence>
<dbReference type="GO" id="GO:0009159">
    <property type="term" value="P:deoxyribonucleoside monophosphate catabolic process"/>
    <property type="evidence" value="ECO:0007669"/>
    <property type="project" value="UniProtKB-ARBA"/>
</dbReference>
<evidence type="ECO:0000256" key="11">
    <source>
        <dbReference type="ARBA" id="ARBA00022842"/>
    </source>
</evidence>
<dbReference type="PANTHER" id="PTHR11845">
    <property type="entry name" value="5'-DEOXYNUCLEOTIDASE HDDC2"/>
    <property type="match status" value="1"/>
</dbReference>
<evidence type="ECO:0000313" key="13">
    <source>
        <dbReference type="EMBL" id="KXN66598.1"/>
    </source>
</evidence>
<dbReference type="Gene3D" id="1.10.3210.10">
    <property type="entry name" value="Hypothetical protein af1432"/>
    <property type="match status" value="1"/>
</dbReference>
<evidence type="ECO:0000256" key="1">
    <source>
        <dbReference type="ARBA" id="ARBA00001638"/>
    </source>
</evidence>
<comment type="similarity">
    <text evidence="6">Belongs to the HDDC2 family.</text>
</comment>
<keyword evidence="9" id="KW-0479">Metal-binding</keyword>
<evidence type="ECO:0000256" key="3">
    <source>
        <dbReference type="ARBA" id="ARBA00001941"/>
    </source>
</evidence>
<keyword evidence="10" id="KW-0378">Hydrolase</keyword>
<evidence type="ECO:0000259" key="12">
    <source>
        <dbReference type="SMART" id="SM00471"/>
    </source>
</evidence>
<proteinExistence type="inferred from homology"/>
<evidence type="ECO:0000256" key="6">
    <source>
        <dbReference type="ARBA" id="ARBA00009999"/>
    </source>
</evidence>
<dbReference type="OrthoDB" id="10254258at2759"/>
<dbReference type="InterPro" id="IPR006674">
    <property type="entry name" value="HD_domain"/>
</dbReference>
<protein>
    <recommendedName>
        <fullName evidence="8">5'-deoxynucleotidase</fullName>
        <ecNumber evidence="8">3.1.3.89</ecNumber>
    </recommendedName>
</protein>
<feature type="domain" description="HD/PDEase" evidence="12">
    <location>
        <begin position="69"/>
        <end position="185"/>
    </location>
</feature>
<evidence type="ECO:0000256" key="5">
    <source>
        <dbReference type="ARBA" id="ARBA00004074"/>
    </source>
</evidence>
<dbReference type="Proteomes" id="UP000070444">
    <property type="component" value="Unassembled WGS sequence"/>
</dbReference>
<dbReference type="STRING" id="796925.A0A137NV80"/>
<comment type="function">
    <text evidence="5">Catalyzes the dephosphorylation of the nucleoside 5'-monophosphates deoxyadenosine monophosphate (dAMP), deoxycytidine monophosphate (dCMP), deoxyguanosine monophosphate (dGMP) and deoxythymidine monophosphate (dTMP).</text>
</comment>
<dbReference type="InterPro" id="IPR039356">
    <property type="entry name" value="YfbR/HDDC2"/>
</dbReference>
<dbReference type="SMART" id="SM00471">
    <property type="entry name" value="HDc"/>
    <property type="match status" value="1"/>
</dbReference>
<dbReference type="PANTHER" id="PTHR11845:SF13">
    <property type="entry name" value="5'-DEOXYNUCLEOTIDASE HDDC2"/>
    <property type="match status" value="1"/>
</dbReference>
<dbReference type="EC" id="3.1.3.89" evidence="8"/>
<comment type="subunit">
    <text evidence="7">Homodimer.</text>
</comment>
<dbReference type="FunFam" id="1.10.3210.10:FF:000011">
    <property type="entry name" value="HD domain-containing protein 2"/>
    <property type="match status" value="1"/>
</dbReference>
<reference evidence="13 14" key="1">
    <citation type="journal article" date="2015" name="Genome Biol. Evol.">
        <title>Phylogenomic analyses indicate that early fungi evolved digesting cell walls of algal ancestors of land plants.</title>
        <authorList>
            <person name="Chang Y."/>
            <person name="Wang S."/>
            <person name="Sekimoto S."/>
            <person name="Aerts A.L."/>
            <person name="Choi C."/>
            <person name="Clum A."/>
            <person name="LaButti K.M."/>
            <person name="Lindquist E.A."/>
            <person name="Yee Ngan C."/>
            <person name="Ohm R.A."/>
            <person name="Salamov A.A."/>
            <person name="Grigoriev I.V."/>
            <person name="Spatafora J.W."/>
            <person name="Berbee M.L."/>
        </authorList>
    </citation>
    <scope>NUCLEOTIDE SEQUENCE [LARGE SCALE GENOMIC DNA]</scope>
    <source>
        <strain evidence="13 14">NRRL 28638</strain>
    </source>
</reference>
<evidence type="ECO:0000256" key="9">
    <source>
        <dbReference type="ARBA" id="ARBA00022723"/>
    </source>
</evidence>
<dbReference type="GO" id="GO:0005737">
    <property type="term" value="C:cytoplasm"/>
    <property type="evidence" value="ECO:0007669"/>
    <property type="project" value="TreeGrafter"/>
</dbReference>
<comment type="cofactor">
    <cofactor evidence="2">
        <name>Mn(2+)</name>
        <dbReference type="ChEBI" id="CHEBI:29035"/>
    </cofactor>
</comment>
<dbReference type="Pfam" id="PF13023">
    <property type="entry name" value="HD_3"/>
    <property type="match status" value="1"/>
</dbReference>
<name>A0A137NV80_CONC2</name>